<sequence>MAHPSTPSWLHIGFRAIYVRRANRPANEREDMAVIGLTSMNISDDRSAESGLDRLIQRNHARQRAADIAATVLLPASQLSDPARGISASESAPPPSFARSIRFNASTRQQFDIFAIVEI</sequence>
<dbReference type="STRING" id="1420583.V473_06025"/>
<gene>
    <name evidence="1" type="ORF">V473_06025</name>
</gene>
<dbReference type="EMBL" id="JACT01000001">
    <property type="protein sequence ID" value="KMS58753.1"/>
    <property type="molecule type" value="Genomic_DNA"/>
</dbReference>
<organism evidence="1 2">
    <name type="scientific">Sphingobium cupriresistens LL01</name>
    <dbReference type="NCBI Taxonomy" id="1420583"/>
    <lineage>
        <taxon>Bacteria</taxon>
        <taxon>Pseudomonadati</taxon>
        <taxon>Pseudomonadota</taxon>
        <taxon>Alphaproteobacteria</taxon>
        <taxon>Sphingomonadales</taxon>
        <taxon>Sphingomonadaceae</taxon>
        <taxon>Sphingobium</taxon>
    </lineage>
</organism>
<evidence type="ECO:0000313" key="1">
    <source>
        <dbReference type="EMBL" id="KMS58753.1"/>
    </source>
</evidence>
<reference evidence="1 2" key="1">
    <citation type="journal article" date="2015" name="G3 (Bethesda)">
        <title>Insights into Ongoing Evolution of the Hexachlorocyclohexane Catabolic Pathway from Comparative Genomics of Ten Sphingomonadaceae Strains.</title>
        <authorList>
            <person name="Pearce S.L."/>
            <person name="Oakeshott J.G."/>
            <person name="Pandey G."/>
        </authorList>
    </citation>
    <scope>NUCLEOTIDE SEQUENCE [LARGE SCALE GENOMIC DNA]</scope>
    <source>
        <strain evidence="1 2">LL01</strain>
    </source>
</reference>
<accession>A0A0J7Y5T5</accession>
<proteinExistence type="predicted"/>
<dbReference type="AlphaFoldDB" id="A0A0J7Y5T5"/>
<dbReference type="PATRIC" id="fig|1420583.3.peg.1216"/>
<name>A0A0J7Y5T5_9SPHN</name>
<protein>
    <submittedName>
        <fullName evidence="1">Uncharacterized protein</fullName>
    </submittedName>
</protein>
<dbReference type="Proteomes" id="UP000052232">
    <property type="component" value="Unassembled WGS sequence"/>
</dbReference>
<keyword evidence="2" id="KW-1185">Reference proteome</keyword>
<evidence type="ECO:0000313" key="2">
    <source>
        <dbReference type="Proteomes" id="UP000052232"/>
    </source>
</evidence>
<comment type="caution">
    <text evidence="1">The sequence shown here is derived from an EMBL/GenBank/DDBJ whole genome shotgun (WGS) entry which is preliminary data.</text>
</comment>